<dbReference type="AlphaFoldDB" id="A0A1T5JMA6"/>
<protein>
    <submittedName>
        <fullName evidence="2">Uncharacterized ACR, COG1399</fullName>
    </submittedName>
</protein>
<gene>
    <name evidence="2" type="ORF">SAMN05660236_1256</name>
</gene>
<accession>A0A1T5JMA6</accession>
<dbReference type="RefSeq" id="WP_079685808.1">
    <property type="nucleotide sequence ID" value="NZ_FUZU01000001.1"/>
</dbReference>
<sequence length="177" mass="20269">MGAYSVNIISLSNKIHHFNYDLGDTFFREYGTDLVSQGSFHADVALNKHETFIEADFIIKGNAVLTCDRSLEPFDFPIESDHRILFKFGDTNEEMSDEIIMIHRDTATLELGQYLYEFIALAIPIKKLHPKFQEAEDDEDENQEGKIVYTSSSDEKGGDNDDNDGIDPRWNILKKLK</sequence>
<proteinExistence type="predicted"/>
<keyword evidence="3" id="KW-1185">Reference proteome</keyword>
<dbReference type="EMBL" id="FUZU01000001">
    <property type="protein sequence ID" value="SKC52525.1"/>
    <property type="molecule type" value="Genomic_DNA"/>
</dbReference>
<dbReference type="Proteomes" id="UP000190961">
    <property type="component" value="Unassembled WGS sequence"/>
</dbReference>
<dbReference type="InterPro" id="IPR003772">
    <property type="entry name" value="YceD"/>
</dbReference>
<feature type="region of interest" description="Disordered" evidence="1">
    <location>
        <begin position="134"/>
        <end position="177"/>
    </location>
</feature>
<dbReference type="STRING" id="688867.SAMN05660236_1256"/>
<evidence type="ECO:0000313" key="3">
    <source>
        <dbReference type="Proteomes" id="UP000190961"/>
    </source>
</evidence>
<organism evidence="2 3">
    <name type="scientific">Ohtaekwangia koreensis</name>
    <dbReference type="NCBI Taxonomy" id="688867"/>
    <lineage>
        <taxon>Bacteria</taxon>
        <taxon>Pseudomonadati</taxon>
        <taxon>Bacteroidota</taxon>
        <taxon>Cytophagia</taxon>
        <taxon>Cytophagales</taxon>
        <taxon>Fulvivirgaceae</taxon>
        <taxon>Ohtaekwangia</taxon>
    </lineage>
</organism>
<name>A0A1T5JMA6_9BACT</name>
<evidence type="ECO:0000256" key="1">
    <source>
        <dbReference type="SAM" id="MobiDB-lite"/>
    </source>
</evidence>
<dbReference type="OrthoDB" id="1524821at2"/>
<reference evidence="2 3" key="1">
    <citation type="submission" date="2017-02" db="EMBL/GenBank/DDBJ databases">
        <authorList>
            <person name="Peterson S.W."/>
        </authorList>
    </citation>
    <scope>NUCLEOTIDE SEQUENCE [LARGE SCALE GENOMIC DNA]</scope>
    <source>
        <strain evidence="2 3">DSM 25262</strain>
    </source>
</reference>
<dbReference type="Pfam" id="PF02620">
    <property type="entry name" value="YceD"/>
    <property type="match status" value="1"/>
</dbReference>
<evidence type="ECO:0000313" key="2">
    <source>
        <dbReference type="EMBL" id="SKC52525.1"/>
    </source>
</evidence>